<dbReference type="Gene3D" id="1.25.40.10">
    <property type="entry name" value="Tetratricopeptide repeat domain"/>
    <property type="match status" value="1"/>
</dbReference>
<dbReference type="InterPro" id="IPR011990">
    <property type="entry name" value="TPR-like_helical_dom_sf"/>
</dbReference>
<organism evidence="5 6">
    <name type="scientific">Datura stramonium</name>
    <name type="common">Jimsonweed</name>
    <name type="synonym">Common thornapple</name>
    <dbReference type="NCBI Taxonomy" id="4076"/>
    <lineage>
        <taxon>Eukaryota</taxon>
        <taxon>Viridiplantae</taxon>
        <taxon>Streptophyta</taxon>
        <taxon>Embryophyta</taxon>
        <taxon>Tracheophyta</taxon>
        <taxon>Spermatophyta</taxon>
        <taxon>Magnoliopsida</taxon>
        <taxon>eudicotyledons</taxon>
        <taxon>Gunneridae</taxon>
        <taxon>Pentapetalae</taxon>
        <taxon>asterids</taxon>
        <taxon>lamiids</taxon>
        <taxon>Solanales</taxon>
        <taxon>Solanaceae</taxon>
        <taxon>Solanoideae</taxon>
        <taxon>Datureae</taxon>
        <taxon>Datura</taxon>
    </lineage>
</organism>
<dbReference type="PANTHER" id="PTHR47941">
    <property type="entry name" value="PENTATRICOPEPTIDE REPEAT-CONTAINING PROTEIN 3, MITOCHONDRIAL"/>
    <property type="match status" value="1"/>
</dbReference>
<feature type="compositionally biased region" description="Polar residues" evidence="4">
    <location>
        <begin position="89"/>
        <end position="102"/>
    </location>
</feature>
<comment type="similarity">
    <text evidence="1">Belongs to the PPR family. P subfamily.</text>
</comment>
<feature type="repeat" description="PPR" evidence="3">
    <location>
        <begin position="238"/>
        <end position="272"/>
    </location>
</feature>
<feature type="repeat" description="PPR" evidence="3">
    <location>
        <begin position="273"/>
        <end position="307"/>
    </location>
</feature>
<gene>
    <name evidence="5" type="ORF">HAX54_050872</name>
</gene>
<evidence type="ECO:0008006" key="7">
    <source>
        <dbReference type="Google" id="ProtNLM"/>
    </source>
</evidence>
<feature type="repeat" description="PPR" evidence="3">
    <location>
        <begin position="168"/>
        <end position="202"/>
    </location>
</feature>
<evidence type="ECO:0000256" key="1">
    <source>
        <dbReference type="ARBA" id="ARBA00007626"/>
    </source>
</evidence>
<keyword evidence="6" id="KW-1185">Reference proteome</keyword>
<dbReference type="EMBL" id="JACEIK010000896">
    <property type="protein sequence ID" value="MCD7463572.1"/>
    <property type="molecule type" value="Genomic_DNA"/>
</dbReference>
<accession>A0ABS8SX19</accession>
<dbReference type="PROSITE" id="PS51375">
    <property type="entry name" value="PPR"/>
    <property type="match status" value="4"/>
</dbReference>
<reference evidence="5 6" key="1">
    <citation type="journal article" date="2021" name="BMC Genomics">
        <title>Datura genome reveals duplications of psychoactive alkaloid biosynthetic genes and high mutation rate following tissue culture.</title>
        <authorList>
            <person name="Rajewski A."/>
            <person name="Carter-House D."/>
            <person name="Stajich J."/>
            <person name="Litt A."/>
        </authorList>
    </citation>
    <scope>NUCLEOTIDE SEQUENCE [LARGE SCALE GENOMIC DNA]</scope>
    <source>
        <strain evidence="5">AR-01</strain>
    </source>
</reference>
<feature type="repeat" description="PPR" evidence="3">
    <location>
        <begin position="203"/>
        <end position="237"/>
    </location>
</feature>
<dbReference type="Proteomes" id="UP000823775">
    <property type="component" value="Unassembled WGS sequence"/>
</dbReference>
<protein>
    <recommendedName>
        <fullName evidence="7">Pentatricopeptide repeat-containing protein</fullName>
    </recommendedName>
</protein>
<dbReference type="Pfam" id="PF01535">
    <property type="entry name" value="PPR"/>
    <property type="match status" value="2"/>
</dbReference>
<feature type="compositionally biased region" description="Low complexity" evidence="4">
    <location>
        <begin position="76"/>
        <end position="88"/>
    </location>
</feature>
<comment type="caution">
    <text evidence="5">The sequence shown here is derived from an EMBL/GenBank/DDBJ whole genome shotgun (WGS) entry which is preliminary data.</text>
</comment>
<dbReference type="Pfam" id="PF13041">
    <property type="entry name" value="PPR_2"/>
    <property type="match status" value="1"/>
</dbReference>
<feature type="region of interest" description="Disordered" evidence="4">
    <location>
        <begin position="124"/>
        <end position="155"/>
    </location>
</feature>
<name>A0ABS8SX19_DATST</name>
<evidence type="ECO:0000313" key="6">
    <source>
        <dbReference type="Proteomes" id="UP000823775"/>
    </source>
</evidence>
<proteinExistence type="inferred from homology"/>
<keyword evidence="2" id="KW-0677">Repeat</keyword>
<dbReference type="InterPro" id="IPR002885">
    <property type="entry name" value="PPR_rpt"/>
</dbReference>
<evidence type="ECO:0000256" key="2">
    <source>
        <dbReference type="ARBA" id="ARBA00022737"/>
    </source>
</evidence>
<evidence type="ECO:0000256" key="4">
    <source>
        <dbReference type="SAM" id="MobiDB-lite"/>
    </source>
</evidence>
<feature type="region of interest" description="Disordered" evidence="4">
    <location>
        <begin position="39"/>
        <end position="110"/>
    </location>
</feature>
<dbReference type="NCBIfam" id="TIGR00756">
    <property type="entry name" value="PPR"/>
    <property type="match status" value="3"/>
</dbReference>
<sequence length="342" mass="38498">MRTTLVRQKGINIYWKYYSSLCCPKVIVNEILPSTKLRSFSSSNSNYSDESTQSSYPPPDPIPNRPLRGDSRRPFNPSQRQRPSSNSPTHSTSFRKSGGNNENRMKSQDSEDFLKRFQLGFDRKEEKPNMNPAFHPEGESSDAPASEAPPAPSEDADEIFKKMKETGLIPNAVAMLDGLCKDGLVQEAMKLFGLMREKGTIPEVVIYTAVVEGFCKAQKFDDAVRIFRKMQGNGIIPNAFSYGILVRGLSQGKRLDDALEFCLEMLEAGHSPNLVTFVGFVDVYCKEKSLEEAQNMIKTVRQKGYILDEKAVREYLDKKGPFLPLVWEAILGKKASQRQSIF</sequence>
<evidence type="ECO:0000256" key="3">
    <source>
        <dbReference type="PROSITE-ProRule" id="PRU00708"/>
    </source>
</evidence>
<feature type="compositionally biased region" description="Low complexity" evidence="4">
    <location>
        <begin position="39"/>
        <end position="55"/>
    </location>
</feature>
<evidence type="ECO:0000313" key="5">
    <source>
        <dbReference type="EMBL" id="MCD7463572.1"/>
    </source>
</evidence>